<dbReference type="Pfam" id="PF00583">
    <property type="entry name" value="Acetyltransf_1"/>
    <property type="match status" value="1"/>
</dbReference>
<feature type="domain" description="N-acetyltransferase" evidence="3">
    <location>
        <begin position="5"/>
        <end position="193"/>
    </location>
</feature>
<evidence type="ECO:0000256" key="2">
    <source>
        <dbReference type="ARBA" id="ARBA00023315"/>
    </source>
</evidence>
<reference evidence="4 5" key="1">
    <citation type="submission" date="2020-08" db="EMBL/GenBank/DDBJ databases">
        <title>Genomic Encyclopedia of Type Strains, Phase IV (KMG-IV): sequencing the most valuable type-strain genomes for metagenomic binning, comparative biology and taxonomic classification.</title>
        <authorList>
            <person name="Goeker M."/>
        </authorList>
    </citation>
    <scope>NUCLEOTIDE SEQUENCE [LARGE SCALE GENOMIC DNA]</scope>
    <source>
        <strain evidence="4 5">DSM 28101</strain>
    </source>
</reference>
<evidence type="ECO:0000313" key="4">
    <source>
        <dbReference type="EMBL" id="MBB4121734.1"/>
    </source>
</evidence>
<evidence type="ECO:0000259" key="3">
    <source>
        <dbReference type="PROSITE" id="PS51186"/>
    </source>
</evidence>
<dbReference type="PANTHER" id="PTHR43420:SF12">
    <property type="entry name" value="N-ACETYLTRANSFERASE DOMAIN-CONTAINING PROTEIN"/>
    <property type="match status" value="1"/>
</dbReference>
<dbReference type="AlphaFoldDB" id="A0A7W6PAL3"/>
<keyword evidence="5" id="KW-1185">Reference proteome</keyword>
<sequence length="193" mass="21217">MNPKITLRAATPDDAPAMAALINIAGEGLPEWFWSTLAENNEDPFTIGEARARRETGGFSWKNGHVIEADGAARALLITYPIGDEPDPIDPAEMPAVFIPLQELENEALGTLYVNVLATEEAYRKRGYGSELLEKAKELAKGRRMSLIVSDANENAMRLYEAHGFTPKTARPSARTESWSGDGDNWVLMLREG</sequence>
<keyword evidence="4" id="KW-0687">Ribonucleoprotein</keyword>
<keyword evidence="2" id="KW-0012">Acyltransferase</keyword>
<dbReference type="InterPro" id="IPR050680">
    <property type="entry name" value="YpeA/RimI_acetyltransf"/>
</dbReference>
<dbReference type="InterPro" id="IPR016181">
    <property type="entry name" value="Acyl_CoA_acyltransferase"/>
</dbReference>
<keyword evidence="4" id="KW-0689">Ribosomal protein</keyword>
<organism evidence="4 5">
    <name type="scientific">Martelella radicis</name>
    <dbReference type="NCBI Taxonomy" id="1397476"/>
    <lineage>
        <taxon>Bacteria</taxon>
        <taxon>Pseudomonadati</taxon>
        <taxon>Pseudomonadota</taxon>
        <taxon>Alphaproteobacteria</taxon>
        <taxon>Hyphomicrobiales</taxon>
        <taxon>Aurantimonadaceae</taxon>
        <taxon>Martelella</taxon>
    </lineage>
</organism>
<dbReference type="InterPro" id="IPR000182">
    <property type="entry name" value="GNAT_dom"/>
</dbReference>
<dbReference type="GO" id="GO:0005840">
    <property type="term" value="C:ribosome"/>
    <property type="evidence" value="ECO:0007669"/>
    <property type="project" value="UniProtKB-KW"/>
</dbReference>
<evidence type="ECO:0000256" key="1">
    <source>
        <dbReference type="ARBA" id="ARBA00022679"/>
    </source>
</evidence>
<dbReference type="PANTHER" id="PTHR43420">
    <property type="entry name" value="ACETYLTRANSFERASE"/>
    <property type="match status" value="1"/>
</dbReference>
<dbReference type="SUPFAM" id="SSF55729">
    <property type="entry name" value="Acyl-CoA N-acyltransferases (Nat)"/>
    <property type="match status" value="1"/>
</dbReference>
<keyword evidence="1" id="KW-0808">Transferase</keyword>
<dbReference type="Proteomes" id="UP000530571">
    <property type="component" value="Unassembled WGS sequence"/>
</dbReference>
<gene>
    <name evidence="4" type="ORF">GGR30_001652</name>
</gene>
<dbReference type="Gene3D" id="3.40.630.30">
    <property type="match status" value="1"/>
</dbReference>
<proteinExistence type="predicted"/>
<name>A0A7W6PAL3_9HYPH</name>
<accession>A0A7W6PAL3</accession>
<dbReference type="RefSeq" id="WP_183484645.1">
    <property type="nucleotide sequence ID" value="NZ_JACIDZ010000004.1"/>
</dbReference>
<dbReference type="EMBL" id="JACIDZ010000004">
    <property type="protein sequence ID" value="MBB4121734.1"/>
    <property type="molecule type" value="Genomic_DNA"/>
</dbReference>
<dbReference type="CDD" id="cd04301">
    <property type="entry name" value="NAT_SF"/>
    <property type="match status" value="1"/>
</dbReference>
<comment type="caution">
    <text evidence="4">The sequence shown here is derived from an EMBL/GenBank/DDBJ whole genome shotgun (WGS) entry which is preliminary data.</text>
</comment>
<protein>
    <submittedName>
        <fullName evidence="4">Ribosomal protein S18 acetylase RimI-like enzyme</fullName>
    </submittedName>
</protein>
<evidence type="ECO:0000313" key="5">
    <source>
        <dbReference type="Proteomes" id="UP000530571"/>
    </source>
</evidence>
<dbReference type="GO" id="GO:0016747">
    <property type="term" value="F:acyltransferase activity, transferring groups other than amino-acyl groups"/>
    <property type="evidence" value="ECO:0007669"/>
    <property type="project" value="InterPro"/>
</dbReference>
<dbReference type="PROSITE" id="PS51186">
    <property type="entry name" value="GNAT"/>
    <property type="match status" value="1"/>
</dbReference>